<gene>
    <name evidence="2" type="ORF">Poco6gene008</name>
</gene>
<reference evidence="2 3" key="1">
    <citation type="journal article" date="2011" name="Appl. Environ. Microbiol.">
        <title>Genomic and functional analyses of Rhodococcus equi phages ReqiPepy6, ReqiPoco6, ReqiPine5, and ReqiDocB7.</title>
        <authorList>
            <person name="Summer E.J."/>
            <person name="Liu M."/>
            <person name="Gill J.J."/>
            <person name="Grant M."/>
            <person name="Chan-Cortes T.N."/>
            <person name="Ferguson L."/>
            <person name="Janes C."/>
            <person name="Lange K."/>
            <person name="Bertoli M."/>
            <person name="Moore C."/>
            <person name="Orchard R.C."/>
            <person name="Cohen N."/>
            <person name="Young R."/>
        </authorList>
    </citation>
    <scope>NUCLEOTIDE SEQUENCE [LARGE SCALE GENOMIC DNA]</scope>
</reference>
<dbReference type="RefSeq" id="YP_009012589.1">
    <property type="nucleotide sequence ID" value="NC_023694.1"/>
</dbReference>
<dbReference type="GeneID" id="18559718"/>
<accession>D4P7M6</accession>
<evidence type="ECO:0000313" key="3">
    <source>
        <dbReference type="Proteomes" id="UP000001057"/>
    </source>
</evidence>
<dbReference type="Pfam" id="PF18454">
    <property type="entry name" value="Mtd_N"/>
    <property type="match status" value="1"/>
</dbReference>
<feature type="domain" description="Major tropism determinant N-terminal" evidence="1">
    <location>
        <begin position="4"/>
        <end position="41"/>
    </location>
</feature>
<dbReference type="EMBL" id="GU580942">
    <property type="protein sequence ID" value="ADD81006.1"/>
    <property type="molecule type" value="Genomic_DNA"/>
</dbReference>
<dbReference type="OrthoDB" id="35233at10239"/>
<evidence type="ECO:0000313" key="2">
    <source>
        <dbReference type="EMBL" id="ADD81006.1"/>
    </source>
</evidence>
<dbReference type="Proteomes" id="UP000001057">
    <property type="component" value="Segment"/>
</dbReference>
<keyword evidence="3" id="KW-1185">Reference proteome</keyword>
<organism evidence="2 3">
    <name type="scientific">Rhodococcus phage ReqiPoco6</name>
    <dbReference type="NCBI Taxonomy" id="691964"/>
    <lineage>
        <taxon>Viruses</taxon>
        <taxon>Duplodnaviria</taxon>
        <taxon>Heunggongvirae</taxon>
        <taxon>Uroviricota</taxon>
        <taxon>Caudoviricetes</taxon>
        <taxon>Pepyhexavirus</taxon>
        <taxon>Pepyhexavirus poco6</taxon>
    </lineage>
</organism>
<dbReference type="SUPFAM" id="SSF69349">
    <property type="entry name" value="Phage fibre proteins"/>
    <property type="match status" value="1"/>
</dbReference>
<evidence type="ECO:0000259" key="1">
    <source>
        <dbReference type="Pfam" id="PF18454"/>
    </source>
</evidence>
<name>D4P7M6_9CAUD</name>
<protein>
    <submittedName>
        <fullName evidence="2">Tail fiber protein</fullName>
    </submittedName>
</protein>
<dbReference type="KEGG" id="vg:18559718"/>
<proteinExistence type="predicted"/>
<dbReference type="InterPro" id="IPR041352">
    <property type="entry name" value="Mtd_N"/>
</dbReference>
<sequence>MPTIRHRRASKAQWEALNPVLASGEIGYEMGTNKLKVGDGLTAWKDLTYFIDETFVRSLIGSGGGGGGASIDDNAIATTTSWSSKKTSDELAGKANDLFVIMDPLTGEFVNVVTGEVVDIPLPGTPGHEDLDFYSLQLGLAMAYDMAVNARPKYVETHNLVPGPISIGPAPKIHAFWGNPALASSSVNMNSCEFLSIFLTKPSTSGPIRFRVIGPGSYDPTVFEIPEGVTEVFYDIDVIPRNERPTYSAYTQNQYVTVEILEAGVGAEDFIVRAARLD</sequence>